<comment type="caution">
    <text evidence="1">The sequence shown here is derived from an EMBL/GenBank/DDBJ whole genome shotgun (WGS) entry which is preliminary data.</text>
</comment>
<name>A0A4V3HIQ5_LEPME</name>
<accession>A0A4V3HIQ5</accession>
<sequence length="293" mass="33930">MNCATLVKGYTPKNYYFSSNEIDTSFYVDGEKVSETILEVPIPEVPNKTIKIRAVKTGFKPEEVELRYQFNSAVHLNWIFLIFYPVGLLVDYYNDALYHYGAEKNYFILQKNSNFTENEMSKSYISYEEKRGNLKHANGYLVTNQYTKIFSIARYDKDEYIELDNRIDSSANQFNGILSVSQSEKNRYSELDKRIGFLTPGKYRVKAFFRYTENVGSRSTTFEGKVNETIDFEIVPNALTVLCTDFDQIKGKTVLQLFQSKVNPDLHKFSPTNLENSGNQICPALNRTKFQMN</sequence>
<organism evidence="1 2">
    <name type="scientific">Leptospira meyeri</name>
    <dbReference type="NCBI Taxonomy" id="29508"/>
    <lineage>
        <taxon>Bacteria</taxon>
        <taxon>Pseudomonadati</taxon>
        <taxon>Spirochaetota</taxon>
        <taxon>Spirochaetia</taxon>
        <taxon>Leptospirales</taxon>
        <taxon>Leptospiraceae</taxon>
        <taxon>Leptospira</taxon>
    </lineage>
</organism>
<reference evidence="1 2" key="1">
    <citation type="submission" date="2019-03" db="EMBL/GenBank/DDBJ databases">
        <title>Genomic Encyclopedia of Archaeal and Bacterial Type Strains, Phase II (KMG-II): from individual species to whole genera.</title>
        <authorList>
            <person name="Goeker M."/>
        </authorList>
    </citation>
    <scope>NUCLEOTIDE SEQUENCE [LARGE SCALE GENOMIC DNA]</scope>
    <source>
        <strain evidence="1 2">DSM 21537</strain>
    </source>
</reference>
<dbReference type="RefSeq" id="WP_004784267.1">
    <property type="nucleotide sequence ID" value="NZ_SORO01000001.1"/>
</dbReference>
<dbReference type="GeneID" id="79827120"/>
<dbReference type="OrthoDB" id="333041at2"/>
<dbReference type="EMBL" id="SORO01000001">
    <property type="protein sequence ID" value="TDY72801.1"/>
    <property type="molecule type" value="Genomic_DNA"/>
</dbReference>
<evidence type="ECO:0000313" key="2">
    <source>
        <dbReference type="Proteomes" id="UP000294684"/>
    </source>
</evidence>
<evidence type="ECO:0008006" key="3">
    <source>
        <dbReference type="Google" id="ProtNLM"/>
    </source>
</evidence>
<keyword evidence="2" id="KW-1185">Reference proteome</keyword>
<dbReference type="Proteomes" id="UP000294684">
    <property type="component" value="Unassembled WGS sequence"/>
</dbReference>
<gene>
    <name evidence="1" type="ORF">CLV96_1812</name>
</gene>
<proteinExistence type="predicted"/>
<evidence type="ECO:0000313" key="1">
    <source>
        <dbReference type="EMBL" id="TDY72801.1"/>
    </source>
</evidence>
<protein>
    <recommendedName>
        <fullName evidence="3">PEGA domain-containing protein</fullName>
    </recommendedName>
</protein>
<dbReference type="AlphaFoldDB" id="A0A4V3HIQ5"/>
<dbReference type="NCBIfam" id="NF047662">
    <property type="entry name" value="LEPBI_I2678_fam"/>
    <property type="match status" value="1"/>
</dbReference>